<dbReference type="EMBL" id="CM017322">
    <property type="protein sequence ID" value="KAE8010588.1"/>
    <property type="molecule type" value="Genomic_DNA"/>
</dbReference>
<gene>
    <name evidence="2" type="ORF">FH972_006945</name>
</gene>
<protein>
    <submittedName>
        <fullName evidence="2">Uncharacterized protein</fullName>
    </submittedName>
</protein>
<dbReference type="Proteomes" id="UP000327013">
    <property type="component" value="Chromosome 2"/>
</dbReference>
<sequence>MTGLHSSTLQFRITTHPLITTGFHDWVRPKWVSRLGFTTGFHDWVRPKWVSRLGCRSCVERQLGEGGGGKREEEERGGQMREK</sequence>
<name>A0A5N6QVN9_9ROSI</name>
<dbReference type="AlphaFoldDB" id="A0A5N6QVN9"/>
<accession>A0A5N6QVN9</accession>
<feature type="region of interest" description="Disordered" evidence="1">
    <location>
        <begin position="62"/>
        <end position="83"/>
    </location>
</feature>
<reference evidence="2 3" key="1">
    <citation type="submission" date="2019-06" db="EMBL/GenBank/DDBJ databases">
        <title>A chromosomal-level reference genome of Carpinus fangiana (Coryloideae, Betulaceae).</title>
        <authorList>
            <person name="Yang X."/>
            <person name="Wang Z."/>
            <person name="Zhang L."/>
            <person name="Hao G."/>
            <person name="Liu J."/>
            <person name="Yang Y."/>
        </authorList>
    </citation>
    <scope>NUCLEOTIDE SEQUENCE [LARGE SCALE GENOMIC DNA]</scope>
    <source>
        <strain evidence="2">Cfa_2016G</strain>
        <tissue evidence="2">Leaf</tissue>
    </source>
</reference>
<evidence type="ECO:0000313" key="2">
    <source>
        <dbReference type="EMBL" id="KAE8010588.1"/>
    </source>
</evidence>
<organism evidence="2 3">
    <name type="scientific">Carpinus fangiana</name>
    <dbReference type="NCBI Taxonomy" id="176857"/>
    <lineage>
        <taxon>Eukaryota</taxon>
        <taxon>Viridiplantae</taxon>
        <taxon>Streptophyta</taxon>
        <taxon>Embryophyta</taxon>
        <taxon>Tracheophyta</taxon>
        <taxon>Spermatophyta</taxon>
        <taxon>Magnoliopsida</taxon>
        <taxon>eudicotyledons</taxon>
        <taxon>Gunneridae</taxon>
        <taxon>Pentapetalae</taxon>
        <taxon>rosids</taxon>
        <taxon>fabids</taxon>
        <taxon>Fagales</taxon>
        <taxon>Betulaceae</taxon>
        <taxon>Carpinus</taxon>
    </lineage>
</organism>
<evidence type="ECO:0000313" key="3">
    <source>
        <dbReference type="Proteomes" id="UP000327013"/>
    </source>
</evidence>
<proteinExistence type="predicted"/>
<keyword evidence="3" id="KW-1185">Reference proteome</keyword>
<evidence type="ECO:0000256" key="1">
    <source>
        <dbReference type="SAM" id="MobiDB-lite"/>
    </source>
</evidence>